<evidence type="ECO:0000313" key="2">
    <source>
        <dbReference type="EMBL" id="KAF5908420.1"/>
    </source>
</evidence>
<accession>A0A8J4V280</accession>
<organism evidence="2 3">
    <name type="scientific">Clarias magur</name>
    <name type="common">Asian catfish</name>
    <name type="synonym">Macropteronotus magur</name>
    <dbReference type="NCBI Taxonomy" id="1594786"/>
    <lineage>
        <taxon>Eukaryota</taxon>
        <taxon>Metazoa</taxon>
        <taxon>Chordata</taxon>
        <taxon>Craniata</taxon>
        <taxon>Vertebrata</taxon>
        <taxon>Euteleostomi</taxon>
        <taxon>Actinopterygii</taxon>
        <taxon>Neopterygii</taxon>
        <taxon>Teleostei</taxon>
        <taxon>Ostariophysi</taxon>
        <taxon>Siluriformes</taxon>
        <taxon>Clariidae</taxon>
        <taxon>Clarias</taxon>
    </lineage>
</organism>
<dbReference type="Proteomes" id="UP000727407">
    <property type="component" value="Unassembled WGS sequence"/>
</dbReference>
<evidence type="ECO:0000256" key="1">
    <source>
        <dbReference type="SAM" id="MobiDB-lite"/>
    </source>
</evidence>
<gene>
    <name evidence="2" type="ORF">DAT39_001932</name>
</gene>
<protein>
    <submittedName>
        <fullName evidence="2">Uncharacterized protein</fullName>
    </submittedName>
</protein>
<proteinExistence type="predicted"/>
<feature type="region of interest" description="Disordered" evidence="1">
    <location>
        <begin position="1"/>
        <end position="29"/>
    </location>
</feature>
<comment type="caution">
    <text evidence="2">The sequence shown here is derived from an EMBL/GenBank/DDBJ whole genome shotgun (WGS) entry which is preliminary data.</text>
</comment>
<evidence type="ECO:0000313" key="3">
    <source>
        <dbReference type="Proteomes" id="UP000727407"/>
    </source>
</evidence>
<name>A0A8J4V280_CLAMG</name>
<dbReference type="AlphaFoldDB" id="A0A8J4V280"/>
<dbReference type="EMBL" id="QNUK01000013">
    <property type="protein sequence ID" value="KAF5908420.1"/>
    <property type="molecule type" value="Genomic_DNA"/>
</dbReference>
<feature type="compositionally biased region" description="Polar residues" evidence="1">
    <location>
        <begin position="11"/>
        <end position="28"/>
    </location>
</feature>
<feature type="non-terminal residue" evidence="2">
    <location>
        <position position="72"/>
    </location>
</feature>
<sequence length="72" mass="7996">MSDWLFDEQRGNSVSRHAVTQRNSSGCSPRQGLSVIKVDLECEARESERGTLICARKQCGTGERVIAVEKTQ</sequence>
<reference evidence="2" key="1">
    <citation type="submission" date="2020-07" db="EMBL/GenBank/DDBJ databases">
        <title>Clarias magur genome sequencing, assembly and annotation.</title>
        <authorList>
            <person name="Kushwaha B."/>
            <person name="Kumar R."/>
            <person name="Das P."/>
            <person name="Joshi C.G."/>
            <person name="Kumar D."/>
            <person name="Nagpure N.S."/>
            <person name="Pandey M."/>
            <person name="Agarwal S."/>
            <person name="Srivastava S."/>
            <person name="Singh M."/>
            <person name="Sahoo L."/>
            <person name="Jayasankar P."/>
            <person name="Meher P.K."/>
            <person name="Koringa P.G."/>
            <person name="Iquebal M.A."/>
            <person name="Das S.P."/>
            <person name="Bit A."/>
            <person name="Patnaik S."/>
            <person name="Patel N."/>
            <person name="Shah T.M."/>
            <person name="Hinsu A."/>
            <person name="Jena J.K."/>
        </authorList>
    </citation>
    <scope>NUCLEOTIDE SEQUENCE</scope>
    <source>
        <strain evidence="2">CIFAMagur01</strain>
        <tissue evidence="2">Testis</tissue>
    </source>
</reference>
<keyword evidence="3" id="KW-1185">Reference proteome</keyword>